<sequence>MFCSLMQFSEDSLVRSTFIFPWYRDTHQGNLICGRFLGDLAGTDELLSSAFFFFLLPSTDKMIADRSTIAAYRCHEQPFLPFIELSEAHSRTIT</sequence>
<dbReference type="AlphaFoldDB" id="A0A8X7ZV11"/>
<comment type="caution">
    <text evidence="1">The sequence shown here is derived from an EMBL/GenBank/DDBJ whole genome shotgun (WGS) entry which is preliminary data.</text>
</comment>
<name>A0A8X7ZV11_POPTO</name>
<accession>A0A8X7ZV11</accession>
<gene>
    <name evidence="1" type="ORF">POTOM_024289</name>
</gene>
<evidence type="ECO:0000313" key="2">
    <source>
        <dbReference type="Proteomes" id="UP000886885"/>
    </source>
</evidence>
<dbReference type="EMBL" id="JAAWWB010000011">
    <property type="protein sequence ID" value="KAG6772863.1"/>
    <property type="molecule type" value="Genomic_DNA"/>
</dbReference>
<organism evidence="1 2">
    <name type="scientific">Populus tomentosa</name>
    <name type="common">Chinese white poplar</name>
    <dbReference type="NCBI Taxonomy" id="118781"/>
    <lineage>
        <taxon>Eukaryota</taxon>
        <taxon>Viridiplantae</taxon>
        <taxon>Streptophyta</taxon>
        <taxon>Embryophyta</taxon>
        <taxon>Tracheophyta</taxon>
        <taxon>Spermatophyta</taxon>
        <taxon>Magnoliopsida</taxon>
        <taxon>eudicotyledons</taxon>
        <taxon>Gunneridae</taxon>
        <taxon>Pentapetalae</taxon>
        <taxon>rosids</taxon>
        <taxon>fabids</taxon>
        <taxon>Malpighiales</taxon>
        <taxon>Salicaceae</taxon>
        <taxon>Saliceae</taxon>
        <taxon>Populus</taxon>
    </lineage>
</organism>
<reference evidence="1" key="1">
    <citation type="journal article" date="2020" name="bioRxiv">
        <title>Hybrid origin of Populus tomentosa Carr. identified through genome sequencing and phylogenomic analysis.</title>
        <authorList>
            <person name="An X."/>
            <person name="Gao K."/>
            <person name="Chen Z."/>
            <person name="Li J."/>
            <person name="Yang X."/>
            <person name="Yang X."/>
            <person name="Zhou J."/>
            <person name="Guo T."/>
            <person name="Zhao T."/>
            <person name="Huang S."/>
            <person name="Miao D."/>
            <person name="Khan W.U."/>
            <person name="Rao P."/>
            <person name="Ye M."/>
            <person name="Lei B."/>
            <person name="Liao W."/>
            <person name="Wang J."/>
            <person name="Ji L."/>
            <person name="Li Y."/>
            <person name="Guo B."/>
            <person name="Mustafa N.S."/>
            <person name="Li S."/>
            <person name="Yun Q."/>
            <person name="Keller S.R."/>
            <person name="Mao J."/>
            <person name="Zhang R."/>
            <person name="Strauss S.H."/>
        </authorList>
    </citation>
    <scope>NUCLEOTIDE SEQUENCE</scope>
    <source>
        <strain evidence="1">GM15</strain>
        <tissue evidence="1">Leaf</tissue>
    </source>
</reference>
<dbReference type="Proteomes" id="UP000886885">
    <property type="component" value="Chromosome 6A"/>
</dbReference>
<evidence type="ECO:0000313" key="1">
    <source>
        <dbReference type="EMBL" id="KAG6772863.1"/>
    </source>
</evidence>
<protein>
    <submittedName>
        <fullName evidence="1">Uncharacterized protein</fullName>
    </submittedName>
</protein>
<keyword evidence="2" id="KW-1185">Reference proteome</keyword>
<proteinExistence type="predicted"/>